<comment type="caution">
    <text evidence="1">The sequence shown here is derived from an EMBL/GenBank/DDBJ whole genome shotgun (WGS) entry which is preliminary data.</text>
</comment>
<dbReference type="AlphaFoldDB" id="A0A1F4T9E6"/>
<dbReference type="Pfam" id="PF13177">
    <property type="entry name" value="DNA_pol3_delta2"/>
    <property type="match status" value="1"/>
</dbReference>
<reference evidence="1 2" key="1">
    <citation type="journal article" date="2016" name="Nat. Commun.">
        <title>Thousands of microbial genomes shed light on interconnected biogeochemical processes in an aquifer system.</title>
        <authorList>
            <person name="Anantharaman K."/>
            <person name="Brown C.T."/>
            <person name="Hug L.A."/>
            <person name="Sharon I."/>
            <person name="Castelle C.J."/>
            <person name="Probst A.J."/>
            <person name="Thomas B.C."/>
            <person name="Singh A."/>
            <person name="Wilkins M.J."/>
            <person name="Karaoz U."/>
            <person name="Brodie E.L."/>
            <person name="Williams K.H."/>
            <person name="Hubbard S.S."/>
            <person name="Banfield J.F."/>
        </authorList>
    </citation>
    <scope>NUCLEOTIDE SEQUENCE [LARGE SCALE GENOMIC DNA]</scope>
</reference>
<organism evidence="1 2">
    <name type="scientific">candidate division WOR-1 bacterium RIFOXYC12_FULL_54_18</name>
    <dbReference type="NCBI Taxonomy" id="1802584"/>
    <lineage>
        <taxon>Bacteria</taxon>
        <taxon>Bacillati</taxon>
        <taxon>Saganbacteria</taxon>
    </lineage>
</organism>
<dbReference type="InterPro" id="IPR027417">
    <property type="entry name" value="P-loop_NTPase"/>
</dbReference>
<dbReference type="PANTHER" id="PTHR11669:SF8">
    <property type="entry name" value="DNA POLYMERASE III SUBUNIT DELTA"/>
    <property type="match status" value="1"/>
</dbReference>
<dbReference type="EMBL" id="MEUG01000001">
    <property type="protein sequence ID" value="OGC28653.1"/>
    <property type="molecule type" value="Genomic_DNA"/>
</dbReference>
<evidence type="ECO:0000313" key="2">
    <source>
        <dbReference type="Proteomes" id="UP000178602"/>
    </source>
</evidence>
<dbReference type="GO" id="GO:0006261">
    <property type="term" value="P:DNA-templated DNA replication"/>
    <property type="evidence" value="ECO:0007669"/>
    <property type="project" value="TreeGrafter"/>
</dbReference>
<dbReference type="PANTHER" id="PTHR11669">
    <property type="entry name" value="REPLICATION FACTOR C / DNA POLYMERASE III GAMMA-TAU SUBUNIT"/>
    <property type="match status" value="1"/>
</dbReference>
<name>A0A1F4T9E6_UNCSA</name>
<gene>
    <name evidence="1" type="ORF">A3K49_06830</name>
</gene>
<dbReference type="SUPFAM" id="SSF52540">
    <property type="entry name" value="P-loop containing nucleoside triphosphate hydrolases"/>
    <property type="match status" value="1"/>
</dbReference>
<proteinExistence type="predicted"/>
<accession>A0A1F4T9E6</accession>
<dbReference type="Proteomes" id="UP000178602">
    <property type="component" value="Unassembled WGS sequence"/>
</dbReference>
<dbReference type="Gene3D" id="3.40.50.300">
    <property type="entry name" value="P-loop containing nucleotide triphosphate hydrolases"/>
    <property type="match status" value="1"/>
</dbReference>
<dbReference type="InterPro" id="IPR050238">
    <property type="entry name" value="DNA_Rep/Repair_Clamp_Loader"/>
</dbReference>
<evidence type="ECO:0000313" key="1">
    <source>
        <dbReference type="EMBL" id="OGC28653.1"/>
    </source>
</evidence>
<protein>
    <recommendedName>
        <fullName evidence="3">AAA+ ATPase domain-containing protein</fullName>
    </recommendedName>
</protein>
<sequence length="225" mass="25469">MLEGIKLSERIASAYLFLGPPGPAKSEAAREFAESLGTRKVDLIVLKPEGATIKIDQIREVQQMVRYGPSAGPRLFAIIEEADKLTPEASASFLKTLEEPPPGVVFILLVERDDRLPNTIMSRCQRVIFGEEARPPLANEDFAHFRLDLKKVREKGVLELLDFSARLEKEKERLEELLYDLVYYAHEELKDARLCRILLETIKNIKRYVSSKLALDVACLKMGEA</sequence>
<evidence type="ECO:0008006" key="3">
    <source>
        <dbReference type="Google" id="ProtNLM"/>
    </source>
</evidence>